<comment type="caution">
    <text evidence="1">The sequence shown here is derived from an EMBL/GenBank/DDBJ whole genome shotgun (WGS) entry which is preliminary data.</text>
</comment>
<evidence type="ECO:0000313" key="2">
    <source>
        <dbReference type="Proteomes" id="UP001163603"/>
    </source>
</evidence>
<proteinExistence type="predicted"/>
<evidence type="ECO:0000313" key="1">
    <source>
        <dbReference type="EMBL" id="KAJ0046220.1"/>
    </source>
</evidence>
<organism evidence="1 2">
    <name type="scientific">Pistacia integerrima</name>
    <dbReference type="NCBI Taxonomy" id="434235"/>
    <lineage>
        <taxon>Eukaryota</taxon>
        <taxon>Viridiplantae</taxon>
        <taxon>Streptophyta</taxon>
        <taxon>Embryophyta</taxon>
        <taxon>Tracheophyta</taxon>
        <taxon>Spermatophyta</taxon>
        <taxon>Magnoliopsida</taxon>
        <taxon>eudicotyledons</taxon>
        <taxon>Gunneridae</taxon>
        <taxon>Pentapetalae</taxon>
        <taxon>rosids</taxon>
        <taxon>malvids</taxon>
        <taxon>Sapindales</taxon>
        <taxon>Anacardiaceae</taxon>
        <taxon>Pistacia</taxon>
    </lineage>
</organism>
<keyword evidence="2" id="KW-1185">Reference proteome</keyword>
<gene>
    <name evidence="1" type="ORF">Pint_04727</name>
</gene>
<dbReference type="Proteomes" id="UP001163603">
    <property type="component" value="Chromosome 3"/>
</dbReference>
<accession>A0ACC0Z768</accession>
<reference evidence="2" key="1">
    <citation type="journal article" date="2023" name="G3 (Bethesda)">
        <title>Genome assembly and association tests identify interacting loci associated with vigor, precocity, and sex in interspecific pistachio rootstocks.</title>
        <authorList>
            <person name="Palmer W."/>
            <person name="Jacygrad E."/>
            <person name="Sagayaradj S."/>
            <person name="Cavanaugh K."/>
            <person name="Han R."/>
            <person name="Bertier L."/>
            <person name="Beede B."/>
            <person name="Kafkas S."/>
            <person name="Golino D."/>
            <person name="Preece J."/>
            <person name="Michelmore R."/>
        </authorList>
    </citation>
    <scope>NUCLEOTIDE SEQUENCE [LARGE SCALE GENOMIC DNA]</scope>
</reference>
<sequence>MSSSSALFSFFFLSLIFSIVKASVPPSATFQFVNEGEFGEYIVEYDGSYRVLSVSNSPFQICFYNTTPNAYTLALRMATTRSESLFRWVWEANRGKPVRENATLTFGTDGNLVLADADGTIAWQTNTANKGVVGFKLLSNGNIVLHDSKGNFIWQSFDHPTDTLLVGQSLRVGGVTKLVSRASDKENKDGPYSFVLESKRLALYYQIKNSPRPVVYSAPELWNSQGSLESENDDGSAYELTLELSTGGNLILGRPKYNGTLSILRLGVDGNVRIFTYYDKVDWGAWEETFTLFSRDSIWENECQLPERCGNFGVCDEYQCVACPSEKGLLGWSQQCEAKKLTSCGVNDFHYYKVEGVDHFLSKYNSGTGPIKVDECGKKCTKDCKCLGYFYNQETSRCWIAYELKTLTKVSNSTHFGYIKVPNK</sequence>
<protein>
    <submittedName>
        <fullName evidence="1">Uncharacterized protein</fullName>
    </submittedName>
</protein>
<dbReference type="EMBL" id="CM047738">
    <property type="protein sequence ID" value="KAJ0046220.1"/>
    <property type="molecule type" value="Genomic_DNA"/>
</dbReference>
<name>A0ACC0Z768_9ROSI</name>